<organism evidence="1">
    <name type="scientific">marine sediment metagenome</name>
    <dbReference type="NCBI Taxonomy" id="412755"/>
    <lineage>
        <taxon>unclassified sequences</taxon>
        <taxon>metagenomes</taxon>
        <taxon>ecological metagenomes</taxon>
    </lineage>
</organism>
<proteinExistence type="predicted"/>
<gene>
    <name evidence="1" type="ORF">LCGC14_2469520</name>
</gene>
<evidence type="ECO:0000313" key="1">
    <source>
        <dbReference type="EMBL" id="KKL19036.1"/>
    </source>
</evidence>
<accession>A0A0F9DMW9</accession>
<feature type="non-terminal residue" evidence="1">
    <location>
        <position position="379"/>
    </location>
</feature>
<dbReference type="AlphaFoldDB" id="A0A0F9DMW9"/>
<sequence length="379" mass="41127">MWLKKNLVFTLIFIFSFSIISAQLPNLINGNSNLPSLDVASLSNNTYNVNYTIINNINEFDQSLNTTNNVQFQNLTPTLNDTYSLGSPEFVWKDLYLGDNSLHLGKSKISYSVADDDGIMLDGSIHLEALDGVSGNLALHEGTEPLTCVSNDGGRLWYNLNNDLMWQDKNSVSKRVLLEGDDGIWSFNGNDIYYNSGNVGIGTDSPNNKLNVYETTWDTANTPLVNITNLDPNANDGDVLLVRGGANNANSDIFEVQDYSGNTDFVILGNGNVGIGTDSPNAKLEVSGDIRVFESVGNPRILVGDNATSGQWGGFDWDSTSYYLQIMNSNYSASNGVINILSSGYVGIGTITPTHKLNVIGNVNITGNLTVDNISLEFG</sequence>
<dbReference type="EMBL" id="LAZR01038634">
    <property type="protein sequence ID" value="KKL19036.1"/>
    <property type="molecule type" value="Genomic_DNA"/>
</dbReference>
<reference evidence="1" key="1">
    <citation type="journal article" date="2015" name="Nature">
        <title>Complex archaea that bridge the gap between prokaryotes and eukaryotes.</title>
        <authorList>
            <person name="Spang A."/>
            <person name="Saw J.H."/>
            <person name="Jorgensen S.L."/>
            <person name="Zaremba-Niedzwiedzka K."/>
            <person name="Martijn J."/>
            <person name="Lind A.E."/>
            <person name="van Eijk R."/>
            <person name="Schleper C."/>
            <person name="Guy L."/>
            <person name="Ettema T.J."/>
        </authorList>
    </citation>
    <scope>NUCLEOTIDE SEQUENCE</scope>
</reference>
<protein>
    <submittedName>
        <fullName evidence="1">Uncharacterized protein</fullName>
    </submittedName>
</protein>
<name>A0A0F9DMW9_9ZZZZ</name>
<comment type="caution">
    <text evidence="1">The sequence shown here is derived from an EMBL/GenBank/DDBJ whole genome shotgun (WGS) entry which is preliminary data.</text>
</comment>